<keyword evidence="4" id="KW-0472">Membrane</keyword>
<dbReference type="GO" id="GO:0005524">
    <property type="term" value="F:ATP binding"/>
    <property type="evidence" value="ECO:0007669"/>
    <property type="project" value="InterPro"/>
</dbReference>
<feature type="coiled-coil region" evidence="2">
    <location>
        <begin position="430"/>
        <end position="457"/>
    </location>
</feature>
<feature type="compositionally biased region" description="Basic and acidic residues" evidence="3">
    <location>
        <begin position="532"/>
        <end position="547"/>
    </location>
</feature>
<dbReference type="SMART" id="SM00129">
    <property type="entry name" value="KISc"/>
    <property type="match status" value="1"/>
</dbReference>
<keyword evidence="7" id="KW-1185">Reference proteome</keyword>
<evidence type="ECO:0000313" key="6">
    <source>
        <dbReference type="EMBL" id="ETO17765.1"/>
    </source>
</evidence>
<evidence type="ECO:0000256" key="2">
    <source>
        <dbReference type="SAM" id="Coils"/>
    </source>
</evidence>
<dbReference type="Gene3D" id="3.40.850.10">
    <property type="entry name" value="Kinesin motor domain"/>
    <property type="match status" value="2"/>
</dbReference>
<dbReference type="GO" id="GO:0007018">
    <property type="term" value="P:microtubule-based movement"/>
    <property type="evidence" value="ECO:0007669"/>
    <property type="project" value="InterPro"/>
</dbReference>
<evidence type="ECO:0000256" key="1">
    <source>
        <dbReference type="PROSITE-ProRule" id="PRU00283"/>
    </source>
</evidence>
<keyword evidence="4" id="KW-1133">Transmembrane helix</keyword>
<keyword evidence="2" id="KW-0175">Coiled coil</keyword>
<accession>X6MXG0</accession>
<reference evidence="6 7" key="1">
    <citation type="journal article" date="2013" name="Curr. Biol.">
        <title>The Genome of the Foraminiferan Reticulomyxa filosa.</title>
        <authorList>
            <person name="Glockner G."/>
            <person name="Hulsmann N."/>
            <person name="Schleicher M."/>
            <person name="Noegel A.A."/>
            <person name="Eichinger L."/>
            <person name="Gallinger C."/>
            <person name="Pawlowski J."/>
            <person name="Sierra R."/>
            <person name="Euteneuer U."/>
            <person name="Pillet L."/>
            <person name="Moustafa A."/>
            <person name="Platzer M."/>
            <person name="Groth M."/>
            <person name="Szafranski K."/>
            <person name="Schliwa M."/>
        </authorList>
    </citation>
    <scope>NUCLEOTIDE SEQUENCE [LARGE SCALE GENOMIC DNA]</scope>
</reference>
<name>X6MXG0_RETFI</name>
<dbReference type="GO" id="GO:0008017">
    <property type="term" value="F:microtubule binding"/>
    <property type="evidence" value="ECO:0007669"/>
    <property type="project" value="InterPro"/>
</dbReference>
<organism evidence="6 7">
    <name type="scientific">Reticulomyxa filosa</name>
    <dbReference type="NCBI Taxonomy" id="46433"/>
    <lineage>
        <taxon>Eukaryota</taxon>
        <taxon>Sar</taxon>
        <taxon>Rhizaria</taxon>
        <taxon>Retaria</taxon>
        <taxon>Foraminifera</taxon>
        <taxon>Monothalamids</taxon>
        <taxon>Reticulomyxidae</taxon>
        <taxon>Reticulomyxa</taxon>
    </lineage>
</organism>
<dbReference type="GO" id="GO:0005871">
    <property type="term" value="C:kinesin complex"/>
    <property type="evidence" value="ECO:0007669"/>
    <property type="project" value="TreeGrafter"/>
</dbReference>
<evidence type="ECO:0000313" key="7">
    <source>
        <dbReference type="Proteomes" id="UP000023152"/>
    </source>
</evidence>
<keyword evidence="4" id="KW-0812">Transmembrane</keyword>
<feature type="transmembrane region" description="Helical" evidence="4">
    <location>
        <begin position="97"/>
        <end position="116"/>
    </location>
</feature>
<dbReference type="InterPro" id="IPR027417">
    <property type="entry name" value="P-loop_NTPase"/>
</dbReference>
<dbReference type="PROSITE" id="PS50067">
    <property type="entry name" value="KINESIN_MOTOR_2"/>
    <property type="match status" value="1"/>
</dbReference>
<dbReference type="InterPro" id="IPR001752">
    <property type="entry name" value="Kinesin_motor_dom"/>
</dbReference>
<dbReference type="EMBL" id="ASPP01016037">
    <property type="protein sequence ID" value="ETO17765.1"/>
    <property type="molecule type" value="Genomic_DNA"/>
</dbReference>
<evidence type="ECO:0000256" key="4">
    <source>
        <dbReference type="SAM" id="Phobius"/>
    </source>
</evidence>
<dbReference type="AlphaFoldDB" id="X6MXG0"/>
<dbReference type="GO" id="GO:0005874">
    <property type="term" value="C:microtubule"/>
    <property type="evidence" value="ECO:0007669"/>
    <property type="project" value="TreeGrafter"/>
</dbReference>
<comment type="caution">
    <text evidence="1">Lacks conserved residue(s) required for the propagation of feature annotation.</text>
</comment>
<evidence type="ECO:0000259" key="5">
    <source>
        <dbReference type="PROSITE" id="PS50067"/>
    </source>
</evidence>
<comment type="caution">
    <text evidence="6">The sequence shown here is derived from an EMBL/GenBank/DDBJ whole genome shotgun (WGS) entry which is preliminary data.</text>
</comment>
<dbReference type="OrthoDB" id="3176171at2759"/>
<protein>
    <recommendedName>
        <fullName evidence="5">Kinesin motor domain-containing protein</fullName>
    </recommendedName>
</protein>
<feature type="region of interest" description="Disordered" evidence="3">
    <location>
        <begin position="532"/>
        <end position="565"/>
    </location>
</feature>
<dbReference type="PANTHER" id="PTHR24115">
    <property type="entry name" value="KINESIN-RELATED"/>
    <property type="match status" value="1"/>
</dbReference>
<dbReference type="Pfam" id="PF00225">
    <property type="entry name" value="Kinesin"/>
    <property type="match status" value="2"/>
</dbReference>
<feature type="coiled-coil region" evidence="2">
    <location>
        <begin position="593"/>
        <end position="620"/>
    </location>
</feature>
<gene>
    <name evidence="6" type="ORF">RFI_19552</name>
</gene>
<dbReference type="SUPFAM" id="SSF52540">
    <property type="entry name" value="P-loop containing nucleoside triphosphate hydrolases"/>
    <property type="match status" value="2"/>
</dbReference>
<dbReference type="InterPro" id="IPR027640">
    <property type="entry name" value="Kinesin-like_fam"/>
</dbReference>
<proteinExistence type="inferred from homology"/>
<dbReference type="GO" id="GO:0016887">
    <property type="term" value="F:ATP hydrolysis activity"/>
    <property type="evidence" value="ECO:0007669"/>
    <property type="project" value="TreeGrafter"/>
</dbReference>
<dbReference type="PRINTS" id="PR00380">
    <property type="entry name" value="KINESINHEAVY"/>
</dbReference>
<feature type="domain" description="Kinesin motor" evidence="5">
    <location>
        <begin position="28"/>
        <end position="399"/>
    </location>
</feature>
<comment type="similarity">
    <text evidence="1">Belongs to the TRAFAC class myosin-kinesin ATPase superfamily. Kinesin family.</text>
</comment>
<feature type="region of interest" description="Disordered" evidence="3">
    <location>
        <begin position="1"/>
        <end position="20"/>
    </location>
</feature>
<dbReference type="OMA" id="DYIEYRI"/>
<dbReference type="GO" id="GO:0003777">
    <property type="term" value="F:microtubule motor activity"/>
    <property type="evidence" value="ECO:0007669"/>
    <property type="project" value="InterPro"/>
</dbReference>
<sequence length="681" mass="77554">MSKNAEGNGPQPDLSAEPASEEAAREVATKIYARVRGLMPWEPKKVSLTVEGVNRVRNKTGKITNEYDFERVFKPNNSNEDAFKTIVIPMISNVLKGYNAVLIAYGQTGSVFFFFLNIFNKKYVYYFFFFLLPLIPPFFLTPFFIPLVHFLPSPPPLFFFKNKIKKMDLGSGKTFSMLGKPKLGVAGLLPRMLAYMVEQKSVASVELSAVEAFGHHVAKIELFDLYDADNQTPSWAEKKETPIYKGNKVYAHAASHFAPTGKNPESSRGHVTFVAKIKQVRSKHETMVSYFVMVDCAGSEGETAFTPEFKAMVDQQTLMARRLEAGTINTGLSQLQVVFNQLKQKGELSKAIGNGLRRVLHPYINTRTYLSVLFTLSPSINNAKATESTLKFAVTAGMVKVKPVAMKGKVNWECWSTNCEVMWKDKKKVIEDNNETIADLERQIARTKEAIERAKSGLPVKPKKQLKVKVEEVEKSYDTGGLVQDNVGSPRTQPVQMDDQVATALMEVLDDSIMDLMNELDEEFRDELQKEKELEKKQEQERAKHEQQLSQMGVQRRGRHRTQTVEENAEAMKIAIDVYNEHSRMASKINFAKKNVEKQFKQTEEEYKKLKAFHEQIKEEKEMEKLDKTQLASHAVDLNILLREQETVTDGLKQSKQIMVDYLKEDGREALIKWLQMRDLI</sequence>
<dbReference type="InterPro" id="IPR036961">
    <property type="entry name" value="Kinesin_motor_dom_sf"/>
</dbReference>
<evidence type="ECO:0000256" key="3">
    <source>
        <dbReference type="SAM" id="MobiDB-lite"/>
    </source>
</evidence>
<dbReference type="Proteomes" id="UP000023152">
    <property type="component" value="Unassembled WGS sequence"/>
</dbReference>
<feature type="transmembrane region" description="Helical" evidence="4">
    <location>
        <begin position="123"/>
        <end position="145"/>
    </location>
</feature>